<dbReference type="GO" id="GO:0016020">
    <property type="term" value="C:membrane"/>
    <property type="evidence" value="ECO:0007669"/>
    <property type="project" value="InterPro"/>
</dbReference>
<dbReference type="OrthoDB" id="9759690at2"/>
<sequence>MQSRDNQTIDPSEQKLRIAADVVFWPVRERGQIAYRIEIPSLHKFFRVGYEEYVLISLLDGETTLPQACGLAAARLRDRAPTSQQAKTIVQWLLSNQIVHPSDSPTPVRSPETSRDAGSNWIGKLNPFWMKVPLTGNKGARNSNWIEPIADAFRFLFGPGAVVLGCLLICAAIFSLVLHWDQFTSSAASVASPNNWAWLIGTWLTLKIIHETGHAAAAQRHGASVSEAGVVFILFAPLAYVDVSNGWRLTSRWRRIGISLAGMYVEWIVAALSVILLTQSESPLVQHILHNLIVVAGVSTLLFNANVLMRFDGYFVLADILEMPNLYTEAINEQKRIARRHLFGLSEPTSQYIGWRLVVLRLYGFAAMFWKVTICFSLGIAAATMFAGAGIVFAVFGITLWLGRPIKLFVGFIGALFSRNAASCFRGCLASSALALAAWFVVFGVPMPTSVQVPAVVRFRPDSIVRSGAEGFVTAVHVRDSQRVSRGDLLIELQNPELRQRLLELQIDRMKTETQRRGAQQTGDASLAQILAQQADSLSDQIANVQHQVDSLRLVAIRDGLVHARNIQHLTGTMVHEGDPLLTIAEGCDKEVLAVVAQRQVNTVRQSLGKQVSIRTASFRRVQGTVDRVDPRGATQLDAPSLSATNGGPLAVRPVSNSEEAADAETTRLLEPHFNSRILLDASTASTLPAGMRLQTLIGYRSDTIAVRLQSLIARLWHQSHDAMLSGGE</sequence>
<comment type="subcellular location">
    <subcellularLocation>
        <location evidence="2">Endomembrane system</location>
        <topology evidence="2">Multi-pass membrane protein</topology>
    </subcellularLocation>
</comment>
<evidence type="ECO:0000256" key="2">
    <source>
        <dbReference type="ARBA" id="ARBA00004127"/>
    </source>
</evidence>
<evidence type="ECO:0000256" key="1">
    <source>
        <dbReference type="ARBA" id="ARBA00001947"/>
    </source>
</evidence>
<evidence type="ECO:0000256" key="7">
    <source>
        <dbReference type="SAM" id="MobiDB-lite"/>
    </source>
</evidence>
<feature type="transmembrane region" description="Helical" evidence="8">
    <location>
        <begin position="288"/>
        <end position="308"/>
    </location>
</feature>
<reference evidence="10 11" key="1">
    <citation type="submission" date="2019-02" db="EMBL/GenBank/DDBJ databases">
        <title>Deep-cultivation of Planctomycetes and their phenomic and genomic characterization uncovers novel biology.</title>
        <authorList>
            <person name="Wiegand S."/>
            <person name="Jogler M."/>
            <person name="Boedeker C."/>
            <person name="Pinto D."/>
            <person name="Vollmers J."/>
            <person name="Rivas-Marin E."/>
            <person name="Kohn T."/>
            <person name="Peeters S.H."/>
            <person name="Heuer A."/>
            <person name="Rast P."/>
            <person name="Oberbeckmann S."/>
            <person name="Bunk B."/>
            <person name="Jeske O."/>
            <person name="Meyerdierks A."/>
            <person name="Storesund J.E."/>
            <person name="Kallscheuer N."/>
            <person name="Luecker S."/>
            <person name="Lage O.M."/>
            <person name="Pohl T."/>
            <person name="Merkel B.J."/>
            <person name="Hornburger P."/>
            <person name="Mueller R.-W."/>
            <person name="Bruemmer F."/>
            <person name="Labrenz M."/>
            <person name="Spormann A.M."/>
            <person name="Op den Camp H."/>
            <person name="Overmann J."/>
            <person name="Amann R."/>
            <person name="Jetten M.S.M."/>
            <person name="Mascher T."/>
            <person name="Medema M.H."/>
            <person name="Devos D.P."/>
            <person name="Kaster A.-K."/>
            <person name="Ovreas L."/>
            <person name="Rohde M."/>
            <person name="Galperin M.Y."/>
            <person name="Jogler C."/>
        </authorList>
    </citation>
    <scope>NUCLEOTIDE SEQUENCE [LARGE SCALE GENOMIC DNA]</scope>
    <source>
        <strain evidence="10 11">K23_9</strain>
    </source>
</reference>
<dbReference type="GO" id="GO:0004222">
    <property type="term" value="F:metalloendopeptidase activity"/>
    <property type="evidence" value="ECO:0007669"/>
    <property type="project" value="InterPro"/>
</dbReference>
<keyword evidence="4 8" id="KW-0812">Transmembrane</keyword>
<feature type="transmembrane region" description="Helical" evidence="8">
    <location>
        <begin position="155"/>
        <end position="180"/>
    </location>
</feature>
<feature type="transmembrane region" description="Helical" evidence="8">
    <location>
        <begin position="228"/>
        <end position="244"/>
    </location>
</feature>
<evidence type="ECO:0000256" key="6">
    <source>
        <dbReference type="ARBA" id="ARBA00023136"/>
    </source>
</evidence>
<dbReference type="PANTHER" id="PTHR13325">
    <property type="entry name" value="PROTEASE M50 MEMBRANE-BOUND TRANSCRIPTION FACTOR SITE 2 PROTEASE"/>
    <property type="match status" value="1"/>
</dbReference>
<dbReference type="EMBL" id="CP036526">
    <property type="protein sequence ID" value="QDT12020.1"/>
    <property type="molecule type" value="Genomic_DNA"/>
</dbReference>
<gene>
    <name evidence="10" type="ORF">K239x_40280</name>
</gene>
<evidence type="ECO:0000256" key="4">
    <source>
        <dbReference type="ARBA" id="ARBA00022692"/>
    </source>
</evidence>
<evidence type="ECO:0000313" key="10">
    <source>
        <dbReference type="EMBL" id="QDT12020.1"/>
    </source>
</evidence>
<dbReference type="InterPro" id="IPR001193">
    <property type="entry name" value="MBTPS2"/>
</dbReference>
<dbReference type="GO" id="GO:0012505">
    <property type="term" value="C:endomembrane system"/>
    <property type="evidence" value="ECO:0007669"/>
    <property type="project" value="UniProtKB-SubCell"/>
</dbReference>
<feature type="domain" description="Peptidase M50" evidence="9">
    <location>
        <begin position="206"/>
        <end position="314"/>
    </location>
</feature>
<dbReference type="Pfam" id="PF02163">
    <property type="entry name" value="Peptidase_M50"/>
    <property type="match status" value="1"/>
</dbReference>
<keyword evidence="6 8" id="KW-0472">Membrane</keyword>
<evidence type="ECO:0000256" key="8">
    <source>
        <dbReference type="SAM" id="Phobius"/>
    </source>
</evidence>
<name>A0A517NY33_9BACT</name>
<evidence type="ECO:0000313" key="11">
    <source>
        <dbReference type="Proteomes" id="UP000319817"/>
    </source>
</evidence>
<organism evidence="10 11">
    <name type="scientific">Stieleria marina</name>
    <dbReference type="NCBI Taxonomy" id="1930275"/>
    <lineage>
        <taxon>Bacteria</taxon>
        <taxon>Pseudomonadati</taxon>
        <taxon>Planctomycetota</taxon>
        <taxon>Planctomycetia</taxon>
        <taxon>Pirellulales</taxon>
        <taxon>Pirellulaceae</taxon>
        <taxon>Stieleria</taxon>
    </lineage>
</organism>
<feature type="region of interest" description="Disordered" evidence="7">
    <location>
        <begin position="631"/>
        <end position="655"/>
    </location>
</feature>
<feature type="transmembrane region" description="Helical" evidence="8">
    <location>
        <begin position="256"/>
        <end position="276"/>
    </location>
</feature>
<accession>A0A517NY33</accession>
<comment type="similarity">
    <text evidence="3">Belongs to the peptidase M50B family.</text>
</comment>
<dbReference type="RefSeq" id="WP_145419759.1">
    <property type="nucleotide sequence ID" value="NZ_CP036526.1"/>
</dbReference>
<proteinExistence type="inferred from homology"/>
<keyword evidence="5 8" id="KW-1133">Transmembrane helix</keyword>
<protein>
    <submittedName>
        <fullName evidence="10">Peptidase family M50</fullName>
    </submittedName>
</protein>
<keyword evidence="11" id="KW-1185">Reference proteome</keyword>
<evidence type="ECO:0000256" key="3">
    <source>
        <dbReference type="ARBA" id="ARBA00007931"/>
    </source>
</evidence>
<dbReference type="InterPro" id="IPR008915">
    <property type="entry name" value="Peptidase_M50"/>
</dbReference>
<dbReference type="AlphaFoldDB" id="A0A517NY33"/>
<feature type="transmembrane region" description="Helical" evidence="8">
    <location>
        <begin position="424"/>
        <end position="445"/>
    </location>
</feature>
<dbReference type="GO" id="GO:0031293">
    <property type="term" value="P:membrane protein intracellular domain proteolysis"/>
    <property type="evidence" value="ECO:0007669"/>
    <property type="project" value="TreeGrafter"/>
</dbReference>
<evidence type="ECO:0000259" key="9">
    <source>
        <dbReference type="Pfam" id="PF02163"/>
    </source>
</evidence>
<dbReference type="PANTHER" id="PTHR13325:SF3">
    <property type="entry name" value="MEMBRANE-BOUND TRANSCRIPTION FACTOR SITE-2 PROTEASE"/>
    <property type="match status" value="1"/>
</dbReference>
<dbReference type="Proteomes" id="UP000319817">
    <property type="component" value="Chromosome"/>
</dbReference>
<dbReference type="GO" id="GO:0005737">
    <property type="term" value="C:cytoplasm"/>
    <property type="evidence" value="ECO:0007669"/>
    <property type="project" value="TreeGrafter"/>
</dbReference>
<comment type="cofactor">
    <cofactor evidence="1">
        <name>Zn(2+)</name>
        <dbReference type="ChEBI" id="CHEBI:29105"/>
    </cofactor>
</comment>
<evidence type="ECO:0000256" key="5">
    <source>
        <dbReference type="ARBA" id="ARBA00022989"/>
    </source>
</evidence>
<feature type="transmembrane region" description="Helical" evidence="8">
    <location>
        <begin position="376"/>
        <end position="403"/>
    </location>
</feature>